<sequence>MAWPTRATAEERWRLVRSRSALGTGWELIEVAILASSDECDDADAEVSALQNAAEAELNFPSDTVEGEGAAPSGSRSVEPADSGFGGSSAQGDSDDNLDYIDEPLTKRKRISTKSCESINKDEPMNTLGQENEEIDERTNAIAQLRSSVSMAPNNRALQSELLANLLFKLPADTHKTVTSELFLEIISGEARVVVNHLGK</sequence>
<name>A0ACC2NME7_9HYME</name>
<evidence type="ECO:0000313" key="1">
    <source>
        <dbReference type="EMBL" id="KAJ8672043.1"/>
    </source>
</evidence>
<evidence type="ECO:0000313" key="2">
    <source>
        <dbReference type="Proteomes" id="UP001239111"/>
    </source>
</evidence>
<gene>
    <name evidence="1" type="ORF">QAD02_003302</name>
</gene>
<dbReference type="EMBL" id="CM056743">
    <property type="protein sequence ID" value="KAJ8672043.1"/>
    <property type="molecule type" value="Genomic_DNA"/>
</dbReference>
<protein>
    <submittedName>
        <fullName evidence="1">Uncharacterized protein</fullName>
    </submittedName>
</protein>
<dbReference type="Proteomes" id="UP001239111">
    <property type="component" value="Chromosome 3"/>
</dbReference>
<proteinExistence type="predicted"/>
<reference evidence="1" key="1">
    <citation type="submission" date="2023-04" db="EMBL/GenBank/DDBJ databases">
        <title>A chromosome-level genome assembly of the parasitoid wasp Eretmocerus hayati.</title>
        <authorList>
            <person name="Zhong Y."/>
            <person name="Liu S."/>
            <person name="Liu Y."/>
        </authorList>
    </citation>
    <scope>NUCLEOTIDE SEQUENCE</scope>
    <source>
        <strain evidence="1">ZJU_SS_LIU_2023</strain>
    </source>
</reference>
<keyword evidence="2" id="KW-1185">Reference proteome</keyword>
<comment type="caution">
    <text evidence="1">The sequence shown here is derived from an EMBL/GenBank/DDBJ whole genome shotgun (WGS) entry which is preliminary data.</text>
</comment>
<accession>A0ACC2NME7</accession>
<organism evidence="1 2">
    <name type="scientific">Eretmocerus hayati</name>
    <dbReference type="NCBI Taxonomy" id="131215"/>
    <lineage>
        <taxon>Eukaryota</taxon>
        <taxon>Metazoa</taxon>
        <taxon>Ecdysozoa</taxon>
        <taxon>Arthropoda</taxon>
        <taxon>Hexapoda</taxon>
        <taxon>Insecta</taxon>
        <taxon>Pterygota</taxon>
        <taxon>Neoptera</taxon>
        <taxon>Endopterygota</taxon>
        <taxon>Hymenoptera</taxon>
        <taxon>Apocrita</taxon>
        <taxon>Proctotrupomorpha</taxon>
        <taxon>Chalcidoidea</taxon>
        <taxon>Aphelinidae</taxon>
        <taxon>Aphelininae</taxon>
        <taxon>Eretmocerus</taxon>
    </lineage>
</organism>